<sequence>MLKCVIFAAMNRYAIAMLAFIFSCFSQQVLAKVWTANDIPMVHLQDARRYVCDPENIMSDALRDSTDLYLSRLEKESGIQAVFVIVSNVEAGDAFRVAQDIGNKQGVGDKKTDRGLVVVVAVEDRRYFIAPGDGLEGDLTDVDCDDIAQACIVKNMRLGNIDKAMLSTAKAVYSKFKTGKTGVEQGESNDAADAMSAIILLIVIFWIVWSISKGGKGGNGGHGRGSRSFDPFFWGNPGHINDGHFGGGFGGGSFGGGSFGGGGAGGGW</sequence>
<name>E1KNT2_9BACT</name>
<comment type="caution">
    <text evidence="3">The sequence shown here is derived from an EMBL/GenBank/DDBJ whole genome shotgun (WGS) entry which is preliminary data.</text>
</comment>
<dbReference type="InterPro" id="IPR007621">
    <property type="entry name" value="TPM_dom"/>
</dbReference>
<accession>E1KNT2</accession>
<dbReference type="PROSITE" id="PS51257">
    <property type="entry name" value="PROKAR_LIPOPROTEIN"/>
    <property type="match status" value="1"/>
</dbReference>
<dbReference type="PANTHER" id="PTHR30373:SF2">
    <property type="entry name" value="UPF0603 PROTEIN YGCG"/>
    <property type="match status" value="1"/>
</dbReference>
<evidence type="ECO:0000313" key="3">
    <source>
        <dbReference type="EMBL" id="EFL46857.1"/>
    </source>
</evidence>
<dbReference type="STRING" id="866771.HMPREF9296_2467"/>
<protein>
    <recommendedName>
        <fullName evidence="2">TPM domain-containing protein</fullName>
    </recommendedName>
</protein>
<feature type="chain" id="PRO_5003148413" description="TPM domain-containing protein" evidence="1">
    <location>
        <begin position="32"/>
        <end position="268"/>
    </location>
</feature>
<reference evidence="3 4" key="1">
    <citation type="submission" date="2010-08" db="EMBL/GenBank/DDBJ databases">
        <authorList>
            <person name="Durkin A.S."/>
            <person name="Madupu R."/>
            <person name="Torralba M."/>
            <person name="Gillis M."/>
            <person name="Methe B."/>
            <person name="Sutton G."/>
            <person name="Nelson K.E."/>
        </authorList>
    </citation>
    <scope>NUCLEOTIDE SEQUENCE [LARGE SCALE GENOMIC DNA]</scope>
    <source>
        <strain evidence="3 4">FB035-09AN</strain>
    </source>
</reference>
<evidence type="ECO:0000313" key="4">
    <source>
        <dbReference type="Proteomes" id="UP000003610"/>
    </source>
</evidence>
<keyword evidence="1" id="KW-0732">Signal</keyword>
<gene>
    <name evidence="3" type="ORF">HMPREF9296_2467</name>
</gene>
<dbReference type="Proteomes" id="UP000003610">
    <property type="component" value="Unassembled WGS sequence"/>
</dbReference>
<feature type="domain" description="TPM" evidence="2">
    <location>
        <begin position="51"/>
        <end position="173"/>
    </location>
</feature>
<organism evidence="3 4">
    <name type="scientific">Prevotella disiens FB035-09AN</name>
    <dbReference type="NCBI Taxonomy" id="866771"/>
    <lineage>
        <taxon>Bacteria</taxon>
        <taxon>Pseudomonadati</taxon>
        <taxon>Bacteroidota</taxon>
        <taxon>Bacteroidia</taxon>
        <taxon>Bacteroidales</taxon>
        <taxon>Prevotellaceae</taxon>
        <taxon>Prevotella</taxon>
    </lineage>
</organism>
<dbReference type="Gene3D" id="3.10.310.50">
    <property type="match status" value="1"/>
</dbReference>
<dbReference type="Pfam" id="PF04536">
    <property type="entry name" value="TPM_phosphatase"/>
    <property type="match status" value="1"/>
</dbReference>
<proteinExistence type="predicted"/>
<feature type="signal peptide" evidence="1">
    <location>
        <begin position="1"/>
        <end position="31"/>
    </location>
</feature>
<dbReference type="PANTHER" id="PTHR30373">
    <property type="entry name" value="UPF0603 PROTEIN YGCG"/>
    <property type="match status" value="1"/>
</dbReference>
<dbReference type="AlphaFoldDB" id="E1KNT2"/>
<evidence type="ECO:0000259" key="2">
    <source>
        <dbReference type="Pfam" id="PF04536"/>
    </source>
</evidence>
<dbReference type="EMBL" id="AEDO01000013">
    <property type="protein sequence ID" value="EFL46857.1"/>
    <property type="molecule type" value="Genomic_DNA"/>
</dbReference>
<dbReference type="eggNOG" id="COG1512">
    <property type="taxonomic scope" value="Bacteria"/>
</dbReference>
<evidence type="ECO:0000256" key="1">
    <source>
        <dbReference type="SAM" id="SignalP"/>
    </source>
</evidence>